<dbReference type="InterPro" id="IPR052534">
    <property type="entry name" value="Extracell_DNA_Util/SecSys_Comp"/>
</dbReference>
<name>A0ABS5GEM4_9BRAD</name>
<dbReference type="InterPro" id="IPR007813">
    <property type="entry name" value="PilN"/>
</dbReference>
<dbReference type="SUPFAM" id="SSF53067">
    <property type="entry name" value="Actin-like ATPase domain"/>
    <property type="match status" value="1"/>
</dbReference>
<evidence type="ECO:0000313" key="3">
    <source>
        <dbReference type="Proteomes" id="UP001314635"/>
    </source>
</evidence>
<keyword evidence="3" id="KW-1185">Reference proteome</keyword>
<dbReference type="Proteomes" id="UP001314635">
    <property type="component" value="Unassembled WGS sequence"/>
</dbReference>
<reference evidence="3" key="1">
    <citation type="journal article" date="2021" name="ISME J.">
        <title>Evolutionary origin and ecological implication of a unique nif island in free-living Bradyrhizobium lineages.</title>
        <authorList>
            <person name="Tao J."/>
        </authorList>
    </citation>
    <scope>NUCLEOTIDE SEQUENCE [LARGE SCALE GENOMIC DNA]</scope>
    <source>
        <strain evidence="3">SZCCT0094</strain>
    </source>
</reference>
<dbReference type="RefSeq" id="WP_172237157.1">
    <property type="nucleotide sequence ID" value="NZ_JABFDP010000015.1"/>
</dbReference>
<evidence type="ECO:0000256" key="1">
    <source>
        <dbReference type="SAM" id="Phobius"/>
    </source>
</evidence>
<evidence type="ECO:0000313" key="2">
    <source>
        <dbReference type="EMBL" id="MBR1139787.1"/>
    </source>
</evidence>
<keyword evidence="1" id="KW-0812">Transmembrane</keyword>
<dbReference type="EMBL" id="JAFCLK010000033">
    <property type="protein sequence ID" value="MBR1139787.1"/>
    <property type="molecule type" value="Genomic_DNA"/>
</dbReference>
<proteinExistence type="predicted"/>
<keyword evidence="1" id="KW-1133">Transmembrane helix</keyword>
<dbReference type="PANTHER" id="PTHR40278:SF1">
    <property type="entry name" value="DNA UTILIZATION PROTEIN HOFN"/>
    <property type="match status" value="1"/>
</dbReference>
<feature type="transmembrane region" description="Helical" evidence="1">
    <location>
        <begin position="210"/>
        <end position="233"/>
    </location>
</feature>
<dbReference type="PANTHER" id="PTHR40278">
    <property type="entry name" value="DNA UTILIZATION PROTEIN HOFN"/>
    <property type="match status" value="1"/>
</dbReference>
<keyword evidence="1" id="KW-0472">Membrane</keyword>
<comment type="caution">
    <text evidence="2">The sequence shown here is derived from an EMBL/GenBank/DDBJ whole genome shotgun (WGS) entry which is preliminary data.</text>
</comment>
<accession>A0ABS5GEM4</accession>
<sequence>MKLTETIEQGLTAWTASVALAVEAVADRQLSRGRVVVEYHRLDHVVLTLQAPSRGKPALPPATINLAAAAPRPALSPEWLRALRGCALEVHVAAGNLLVRPLDFPRQAEPFLDGMIRTQIARLTPWTIDQVVFGFGTAPAAANDRIAVTLIAAPRALIQPLLAFAAEIGAAKIAVVAEDDAGDGAPIQIYKASLRSALGGGRDLGRVLKIGWLSVAAATAVLLIATTFAGGYLDGELDDAQAQMARLRAALRPAIGSAAADGLLAKRKQTSPASVIVLETLSKILPDDTYVLEMHVENDRLQISGMTQDAPALIRLIEQSPQFSRATFYAPTTRTAGEAGERFHIEARINPYFGDRA</sequence>
<protein>
    <submittedName>
        <fullName evidence="2">PilN domain-containing protein</fullName>
    </submittedName>
</protein>
<gene>
    <name evidence="2" type="ORF">JQ619_28935</name>
</gene>
<organism evidence="2 3">
    <name type="scientific">Bradyrhizobium denitrificans</name>
    <dbReference type="NCBI Taxonomy" id="2734912"/>
    <lineage>
        <taxon>Bacteria</taxon>
        <taxon>Pseudomonadati</taxon>
        <taxon>Pseudomonadota</taxon>
        <taxon>Alphaproteobacteria</taxon>
        <taxon>Hyphomicrobiales</taxon>
        <taxon>Nitrobacteraceae</taxon>
        <taxon>Bradyrhizobium</taxon>
    </lineage>
</organism>
<dbReference type="Pfam" id="PF05137">
    <property type="entry name" value="PilN"/>
    <property type="match status" value="1"/>
</dbReference>
<dbReference type="InterPro" id="IPR043129">
    <property type="entry name" value="ATPase_NBD"/>
</dbReference>